<evidence type="ECO:0000256" key="9">
    <source>
        <dbReference type="ARBA" id="ARBA00049529"/>
    </source>
</evidence>
<name>A0A9P3T8Q6_KLUIN</name>
<comment type="similarity">
    <text evidence="2 13">Belongs to the class-IV pyridoxal-phosphate-dependent aminotransferase family.</text>
</comment>
<dbReference type="InterPro" id="IPR043131">
    <property type="entry name" value="BCAT-like_N"/>
</dbReference>
<evidence type="ECO:0000256" key="10">
    <source>
        <dbReference type="ARBA" id="ARBA00054027"/>
    </source>
</evidence>
<dbReference type="EMBL" id="DACSUM010000014">
    <property type="protein sequence ID" value="HAT3581882.1"/>
    <property type="molecule type" value="Genomic_DNA"/>
</dbReference>
<evidence type="ECO:0000256" key="1">
    <source>
        <dbReference type="ARBA" id="ARBA00001933"/>
    </source>
</evidence>
<accession>A0A9P3T8Q6</accession>
<dbReference type="GO" id="GO:0030170">
    <property type="term" value="F:pyridoxal phosphate binding"/>
    <property type="evidence" value="ECO:0007669"/>
    <property type="project" value="InterPro"/>
</dbReference>
<dbReference type="InterPro" id="IPR018300">
    <property type="entry name" value="Aminotrans_IV_CS"/>
</dbReference>
<keyword evidence="6 15" id="KW-0456">Lyase</keyword>
<dbReference type="AlphaFoldDB" id="A0A9P3T8Q6"/>
<dbReference type="Gene3D" id="3.30.470.10">
    <property type="match status" value="1"/>
</dbReference>
<dbReference type="NCBIfam" id="NF004761">
    <property type="entry name" value="PRK06092.1"/>
    <property type="match status" value="1"/>
</dbReference>
<evidence type="ECO:0000256" key="13">
    <source>
        <dbReference type="RuleBase" id="RU004106"/>
    </source>
</evidence>
<comment type="pathway">
    <text evidence="7">Cofactor biosynthesis; tetrahydrofolate biosynthesis; 4-aminobenzoate from chorismate: step 2/2.</text>
</comment>
<evidence type="ECO:0000256" key="12">
    <source>
        <dbReference type="NCBIfam" id="TIGR03461"/>
    </source>
</evidence>
<comment type="caution">
    <text evidence="15">The sequence shown here is derived from an EMBL/GenBank/DDBJ whole genome shotgun (WGS) entry which is preliminary data.</text>
</comment>
<dbReference type="InterPro" id="IPR001544">
    <property type="entry name" value="Aminotrans_IV"/>
</dbReference>
<dbReference type="InterPro" id="IPR017824">
    <property type="entry name" value="Aminodeoxychorismate_lyase_IV"/>
</dbReference>
<dbReference type="EC" id="4.1.3.38" evidence="8 12"/>
<reference evidence="15" key="1">
    <citation type="journal article" date="2018" name="Genome Biol.">
        <title>SKESA: strategic k-mer extension for scrupulous assemblies.</title>
        <authorList>
            <person name="Souvorov A."/>
            <person name="Agarwala R."/>
            <person name="Lipman D.J."/>
        </authorList>
    </citation>
    <scope>NUCLEOTIDE SEQUENCE</scope>
    <source>
        <strain evidence="15">CAVp300</strain>
    </source>
</reference>
<comment type="subunit">
    <text evidence="3">Homodimer.</text>
</comment>
<sequence>MLLINGCEQASLAANDRATQFGDGCFTTARIDNGTISLLAEHLHRLKLACDRLFIPFSQWETLEDEMRRIASGRASGVLKANISRGGGGRGYSGADCQNPTRILTVSAYPLHYARWKEEGITLSLSPVRLGRNPHLAGLKHLNRLEQVLIRRYLEQTHGDEALVLDSEGWVTECCAANIFWRKGRDVFTPDLGQAGVDGIMRQFCLRQLASSEYRVVEINASPDALYAADEVIICNALMPVIPVRAWDGISWTSRELYQFLAPLCEHPISS</sequence>
<evidence type="ECO:0000256" key="7">
    <source>
        <dbReference type="ARBA" id="ARBA00035633"/>
    </source>
</evidence>
<comment type="catalytic activity">
    <reaction evidence="9">
        <text>4-amino-4-deoxychorismate = 4-aminobenzoate + pyruvate + H(+)</text>
        <dbReference type="Rhea" id="RHEA:16201"/>
        <dbReference type="ChEBI" id="CHEBI:15361"/>
        <dbReference type="ChEBI" id="CHEBI:15378"/>
        <dbReference type="ChEBI" id="CHEBI:17836"/>
        <dbReference type="ChEBI" id="CHEBI:58406"/>
        <dbReference type="EC" id="4.1.3.38"/>
    </reaction>
</comment>
<dbReference type="GO" id="GO:0008153">
    <property type="term" value="P:4-aminobenzoate biosynthetic process"/>
    <property type="evidence" value="ECO:0007669"/>
    <property type="project" value="UniProtKB-UniRule"/>
</dbReference>
<dbReference type="GO" id="GO:0046656">
    <property type="term" value="P:folic acid biosynthetic process"/>
    <property type="evidence" value="ECO:0007669"/>
    <property type="project" value="UniProtKB-KW"/>
</dbReference>
<proteinExistence type="inferred from homology"/>
<dbReference type="FunFam" id="3.20.10.10:FF:000002">
    <property type="entry name" value="D-alanine aminotransferase"/>
    <property type="match status" value="1"/>
</dbReference>
<dbReference type="GO" id="GO:0008696">
    <property type="term" value="F:4-amino-4-deoxychorismate lyase activity"/>
    <property type="evidence" value="ECO:0007669"/>
    <property type="project" value="UniProtKB-UniRule"/>
</dbReference>
<dbReference type="InterPro" id="IPR036038">
    <property type="entry name" value="Aminotransferase-like"/>
</dbReference>
<evidence type="ECO:0000313" key="15">
    <source>
        <dbReference type="EMBL" id="HAT3581882.1"/>
    </source>
</evidence>
<dbReference type="SUPFAM" id="SSF56752">
    <property type="entry name" value="D-aminoacid aminotransferase-like PLP-dependent enzymes"/>
    <property type="match status" value="1"/>
</dbReference>
<comment type="cofactor">
    <cofactor evidence="1 14">
        <name>pyridoxal 5'-phosphate</name>
        <dbReference type="ChEBI" id="CHEBI:597326"/>
    </cofactor>
</comment>
<evidence type="ECO:0000256" key="5">
    <source>
        <dbReference type="ARBA" id="ARBA00022909"/>
    </source>
</evidence>
<protein>
    <recommendedName>
        <fullName evidence="11 12">Aminodeoxychorismate lyase</fullName>
        <ecNumber evidence="8 12">4.1.3.38</ecNumber>
    </recommendedName>
</protein>
<evidence type="ECO:0000256" key="2">
    <source>
        <dbReference type="ARBA" id="ARBA00009320"/>
    </source>
</evidence>
<evidence type="ECO:0000256" key="6">
    <source>
        <dbReference type="ARBA" id="ARBA00023239"/>
    </source>
</evidence>
<dbReference type="Gene3D" id="3.20.10.10">
    <property type="entry name" value="D-amino Acid Aminotransferase, subunit A, domain 2"/>
    <property type="match status" value="1"/>
</dbReference>
<comment type="function">
    <text evidence="10">Involved in the biosynthesis of p-aminobenzoate (PABA), a precursor of tetrahydrofolate. Converts 4-amino-4-deoxychorismate into 4-aminobenzoate (PABA) and pyruvate.</text>
</comment>
<dbReference type="Pfam" id="PF01063">
    <property type="entry name" value="Aminotran_4"/>
    <property type="match status" value="1"/>
</dbReference>
<evidence type="ECO:0000256" key="11">
    <source>
        <dbReference type="ARBA" id="ARBA00069174"/>
    </source>
</evidence>
<keyword evidence="4 14" id="KW-0663">Pyridoxal phosphate</keyword>
<evidence type="ECO:0000313" key="16">
    <source>
        <dbReference type="Proteomes" id="UP000867740"/>
    </source>
</evidence>
<dbReference type="Proteomes" id="UP000867740">
    <property type="component" value="Unassembled WGS sequence"/>
</dbReference>
<dbReference type="PANTHER" id="PTHR42743">
    <property type="entry name" value="AMINO-ACID AMINOTRANSFERASE"/>
    <property type="match status" value="1"/>
</dbReference>
<evidence type="ECO:0000256" key="4">
    <source>
        <dbReference type="ARBA" id="ARBA00022898"/>
    </source>
</evidence>
<keyword evidence="5" id="KW-0289">Folate biosynthesis</keyword>
<evidence type="ECO:0000256" key="14">
    <source>
        <dbReference type="RuleBase" id="RU004516"/>
    </source>
</evidence>
<dbReference type="PROSITE" id="PS00770">
    <property type="entry name" value="AA_TRANSFER_CLASS_4"/>
    <property type="match status" value="1"/>
</dbReference>
<dbReference type="GO" id="GO:0005829">
    <property type="term" value="C:cytosol"/>
    <property type="evidence" value="ECO:0007669"/>
    <property type="project" value="TreeGrafter"/>
</dbReference>
<reference evidence="15" key="2">
    <citation type="submission" date="2020-10" db="EMBL/GenBank/DDBJ databases">
        <authorList>
            <consortium name="NCBI Pathogen Detection Project"/>
        </authorList>
    </citation>
    <scope>NUCLEOTIDE SEQUENCE</scope>
    <source>
        <strain evidence="15">CAVp300</strain>
    </source>
</reference>
<gene>
    <name evidence="15" type="primary">pabC</name>
    <name evidence="15" type="ORF">I8531_002184</name>
</gene>
<dbReference type="InterPro" id="IPR043132">
    <property type="entry name" value="BCAT-like_C"/>
</dbReference>
<dbReference type="RefSeq" id="WP_047369865.1">
    <property type="nucleotide sequence ID" value="NZ_CABMNU010000005.1"/>
</dbReference>
<evidence type="ECO:0000256" key="8">
    <source>
        <dbReference type="ARBA" id="ARBA00035676"/>
    </source>
</evidence>
<dbReference type="NCBIfam" id="TIGR03461">
    <property type="entry name" value="pabC_Proteo"/>
    <property type="match status" value="1"/>
</dbReference>
<evidence type="ECO:0000256" key="3">
    <source>
        <dbReference type="ARBA" id="ARBA00011738"/>
    </source>
</evidence>
<dbReference type="InterPro" id="IPR050571">
    <property type="entry name" value="Class-IV_PLP-Dep_Aminotrnsfr"/>
</dbReference>
<organism evidence="15 16">
    <name type="scientific">Kluyvera intermedia</name>
    <name type="common">Enterobacter intermedius</name>
    <dbReference type="NCBI Taxonomy" id="61648"/>
    <lineage>
        <taxon>Bacteria</taxon>
        <taxon>Pseudomonadati</taxon>
        <taxon>Pseudomonadota</taxon>
        <taxon>Gammaproteobacteria</taxon>
        <taxon>Enterobacterales</taxon>
        <taxon>Enterobacteriaceae</taxon>
        <taxon>Kluyvera</taxon>
    </lineage>
</organism>
<dbReference type="PANTHER" id="PTHR42743:SF2">
    <property type="entry name" value="AMINODEOXYCHORISMATE LYASE"/>
    <property type="match status" value="1"/>
</dbReference>
<dbReference type="CDD" id="cd01559">
    <property type="entry name" value="ADCL_like"/>
    <property type="match status" value="1"/>
</dbReference>